<dbReference type="GO" id="GO:0005886">
    <property type="term" value="C:plasma membrane"/>
    <property type="evidence" value="ECO:0007669"/>
    <property type="project" value="UniProtKB-SubCell"/>
</dbReference>
<dbReference type="NCBIfam" id="NF008397">
    <property type="entry name" value="PRK11195.1"/>
    <property type="match status" value="1"/>
</dbReference>
<reference evidence="7 8" key="1">
    <citation type="submission" date="2018-11" db="EMBL/GenBank/DDBJ databases">
        <title>Complete genome sequence of Paenibacillus baekrokdamisoli strain KCTC 33723.</title>
        <authorList>
            <person name="Kang S.W."/>
            <person name="Lee K.C."/>
            <person name="Kim K.K."/>
            <person name="Kim J.S."/>
            <person name="Kim D.S."/>
            <person name="Ko S.H."/>
            <person name="Yang S.H."/>
            <person name="Lee J.S."/>
        </authorList>
    </citation>
    <scope>NUCLEOTIDE SEQUENCE [LARGE SCALE GENOMIC DNA]</scope>
    <source>
        <strain evidence="7 8">KCTC 33723</strain>
    </source>
</reference>
<dbReference type="EMBL" id="AP019308">
    <property type="protein sequence ID" value="BBH19554.1"/>
    <property type="molecule type" value="Genomic_DNA"/>
</dbReference>
<dbReference type="SUPFAM" id="SSF103473">
    <property type="entry name" value="MFS general substrate transporter"/>
    <property type="match status" value="1"/>
</dbReference>
<evidence type="ECO:0000313" key="8">
    <source>
        <dbReference type="Proteomes" id="UP000275368"/>
    </source>
</evidence>
<keyword evidence="4" id="KW-0812">Transmembrane</keyword>
<evidence type="ECO:0000256" key="2">
    <source>
        <dbReference type="ARBA" id="ARBA00022448"/>
    </source>
</evidence>
<dbReference type="KEGG" id="pbk:Back11_08990"/>
<evidence type="ECO:0000313" key="7">
    <source>
        <dbReference type="EMBL" id="BBH19554.1"/>
    </source>
</evidence>
<keyword evidence="3" id="KW-1003">Cell membrane</keyword>
<dbReference type="InterPro" id="IPR011701">
    <property type="entry name" value="MFS"/>
</dbReference>
<keyword evidence="6" id="KW-0472">Membrane</keyword>
<comment type="subcellular location">
    <subcellularLocation>
        <location evidence="1">Cell membrane</location>
        <topology evidence="1">Multi-pass membrane protein</topology>
    </subcellularLocation>
</comment>
<evidence type="ECO:0000256" key="3">
    <source>
        <dbReference type="ARBA" id="ARBA00022475"/>
    </source>
</evidence>
<sequence length="403" mass="43599">MVSFRKMLSPLNAVVFTQFLSAFADNLNFFLIVGLVKRQGVANPDITVDYIQIGFLCAYIILGPVVGAFADKNSKSNVLLLGNLLKAIGISLLLFGLPPALCYLFVGIGAVVYSPGKYGILSELTSNEDQLLRANAKVEGSTILAILLGTVAGGFLAQNSDLPAVLTCLGVYLLSLVMTFIIPARKGNASIRYGRESKQFLRDCAMLFRNPRSRFSLIGTGSFWLTASVLRIALLAWLPLNLGINDTDQQSMIIGVTAIGVVASAFVTPKWVPAGKLYRAFYFGLLMVATVLAASVTPILWATLLLLFFIGFFGGIFVIPLNTMLQEEGKNTIGSGKTIAVQNFVENTLTVTGLFIYLTLSQMKISVNGSVVGMGLILLLFMLFLATQLIRVKARPDKLEERA</sequence>
<dbReference type="Pfam" id="PF07690">
    <property type="entry name" value="MFS_1"/>
    <property type="match status" value="1"/>
</dbReference>
<protein>
    <submittedName>
        <fullName evidence="7">Lysophospholipid transporter LplT</fullName>
    </submittedName>
</protein>
<dbReference type="Gene3D" id="1.20.1250.20">
    <property type="entry name" value="MFS general substrate transporter like domains"/>
    <property type="match status" value="1"/>
</dbReference>
<dbReference type="GO" id="GO:0022857">
    <property type="term" value="F:transmembrane transporter activity"/>
    <property type="evidence" value="ECO:0007669"/>
    <property type="project" value="InterPro"/>
</dbReference>
<proteinExistence type="predicted"/>
<evidence type="ECO:0000256" key="6">
    <source>
        <dbReference type="ARBA" id="ARBA00023136"/>
    </source>
</evidence>
<evidence type="ECO:0000256" key="4">
    <source>
        <dbReference type="ARBA" id="ARBA00022692"/>
    </source>
</evidence>
<dbReference type="RefSeq" id="WP_232016218.1">
    <property type="nucleotide sequence ID" value="NZ_AP019308.1"/>
</dbReference>
<keyword evidence="5" id="KW-1133">Transmembrane helix</keyword>
<name>A0A3G9J8F3_9BACL</name>
<dbReference type="PANTHER" id="PTHR43266">
    <property type="entry name" value="MACROLIDE-EFFLUX PROTEIN"/>
    <property type="match status" value="1"/>
</dbReference>
<dbReference type="Proteomes" id="UP000275368">
    <property type="component" value="Chromosome"/>
</dbReference>
<keyword evidence="8" id="KW-1185">Reference proteome</keyword>
<keyword evidence="2" id="KW-0813">Transport</keyword>
<organism evidence="7 8">
    <name type="scientific">Paenibacillus baekrokdamisoli</name>
    <dbReference type="NCBI Taxonomy" id="1712516"/>
    <lineage>
        <taxon>Bacteria</taxon>
        <taxon>Bacillati</taxon>
        <taxon>Bacillota</taxon>
        <taxon>Bacilli</taxon>
        <taxon>Bacillales</taxon>
        <taxon>Paenibacillaceae</taxon>
        <taxon>Paenibacillus</taxon>
    </lineage>
</organism>
<evidence type="ECO:0000256" key="5">
    <source>
        <dbReference type="ARBA" id="ARBA00022989"/>
    </source>
</evidence>
<dbReference type="PANTHER" id="PTHR43266:SF2">
    <property type="entry name" value="MAJOR FACILITATOR SUPERFAMILY (MFS) PROFILE DOMAIN-CONTAINING PROTEIN"/>
    <property type="match status" value="1"/>
</dbReference>
<gene>
    <name evidence="7" type="primary">lplT</name>
    <name evidence="7" type="ORF">Back11_08990</name>
</gene>
<dbReference type="AlphaFoldDB" id="A0A3G9J8F3"/>
<evidence type="ECO:0000256" key="1">
    <source>
        <dbReference type="ARBA" id="ARBA00004651"/>
    </source>
</evidence>
<accession>A0A3G9J8F3</accession>
<dbReference type="InterPro" id="IPR036259">
    <property type="entry name" value="MFS_trans_sf"/>
</dbReference>